<dbReference type="PIRSF" id="PIRSF000876">
    <property type="entry name" value="RR_chemtxs_CheB"/>
    <property type="match status" value="1"/>
</dbReference>
<dbReference type="PROSITE" id="PS50110">
    <property type="entry name" value="RESPONSE_REGULATORY"/>
    <property type="match status" value="1"/>
</dbReference>
<comment type="domain">
    <text evidence="5">Contains a C-terminal catalytic domain, and an N-terminal region which modulates catalytic activity.</text>
</comment>
<protein>
    <recommendedName>
        <fullName evidence="5">Protein-glutamate methylesterase/protein-glutamine glutaminase</fullName>
        <ecNumber evidence="5">3.1.1.61</ecNumber>
        <ecNumber evidence="5">3.5.1.44</ecNumber>
    </recommendedName>
</protein>
<dbReference type="InterPro" id="IPR035909">
    <property type="entry name" value="CheB_C"/>
</dbReference>
<comment type="subcellular location">
    <subcellularLocation>
        <location evidence="5">Cytoplasm</location>
    </subcellularLocation>
</comment>
<dbReference type="EC" id="3.5.1.44" evidence="5"/>
<dbReference type="InterPro" id="IPR001789">
    <property type="entry name" value="Sig_transdc_resp-reg_receiver"/>
</dbReference>
<keyword evidence="2 5" id="KW-0145">Chemotaxis</keyword>
<evidence type="ECO:0000313" key="12">
    <source>
        <dbReference type="Proteomes" id="UP000462621"/>
    </source>
</evidence>
<dbReference type="PANTHER" id="PTHR42872">
    <property type="entry name" value="PROTEIN-GLUTAMATE METHYLESTERASE/PROTEIN-GLUTAMINE GLUTAMINASE"/>
    <property type="match status" value="1"/>
</dbReference>
<dbReference type="SMART" id="SM00448">
    <property type="entry name" value="REC"/>
    <property type="match status" value="1"/>
</dbReference>
<name>A0A7X4LKI8_9VIBR</name>
<dbReference type="Gene3D" id="3.40.50.180">
    <property type="entry name" value="Methylesterase CheB, C-terminal domain"/>
    <property type="match status" value="1"/>
</dbReference>
<feature type="domain" description="Response regulatory" evidence="9">
    <location>
        <begin position="2"/>
        <end position="118"/>
    </location>
</feature>
<evidence type="ECO:0000259" key="9">
    <source>
        <dbReference type="PROSITE" id="PS50110"/>
    </source>
</evidence>
<comment type="caution">
    <text evidence="11">The sequence shown here is derived from an EMBL/GenBank/DDBJ whole genome shotgun (WGS) entry which is preliminary data.</text>
</comment>
<dbReference type="Proteomes" id="UP000462621">
    <property type="component" value="Unassembled WGS sequence"/>
</dbReference>
<accession>A0A7X4LKI8</accession>
<dbReference type="Pfam" id="PF01339">
    <property type="entry name" value="CheB_methylest"/>
    <property type="match status" value="1"/>
</dbReference>
<dbReference type="RefSeq" id="WP_161155194.1">
    <property type="nucleotide sequence ID" value="NZ_WEKT01000015.1"/>
</dbReference>
<comment type="catalytic activity">
    <reaction evidence="4 5">
        <text>[protein]-L-glutamate 5-O-methyl ester + H2O = L-glutamyl-[protein] + methanol + H(+)</text>
        <dbReference type="Rhea" id="RHEA:23236"/>
        <dbReference type="Rhea" id="RHEA-COMP:10208"/>
        <dbReference type="Rhea" id="RHEA-COMP:10311"/>
        <dbReference type="ChEBI" id="CHEBI:15377"/>
        <dbReference type="ChEBI" id="CHEBI:15378"/>
        <dbReference type="ChEBI" id="CHEBI:17790"/>
        <dbReference type="ChEBI" id="CHEBI:29973"/>
        <dbReference type="ChEBI" id="CHEBI:82795"/>
        <dbReference type="EC" id="3.1.1.61"/>
    </reaction>
</comment>
<feature type="active site" evidence="5 6">
    <location>
        <position position="294"/>
    </location>
</feature>
<organism evidence="11 12">
    <name type="scientific">Vibrio eleionomae</name>
    <dbReference type="NCBI Taxonomy" id="2653505"/>
    <lineage>
        <taxon>Bacteria</taxon>
        <taxon>Pseudomonadati</taxon>
        <taxon>Pseudomonadota</taxon>
        <taxon>Gammaproteobacteria</taxon>
        <taxon>Vibrionales</taxon>
        <taxon>Vibrionaceae</taxon>
        <taxon>Vibrio</taxon>
    </lineage>
</organism>
<dbReference type="PANTHER" id="PTHR42872:SF6">
    <property type="entry name" value="PROTEIN-GLUTAMATE METHYLESTERASE_PROTEIN-GLUTAMINE GLUTAMINASE"/>
    <property type="match status" value="1"/>
</dbReference>
<evidence type="ECO:0000256" key="2">
    <source>
        <dbReference type="ARBA" id="ARBA00022500"/>
    </source>
</evidence>
<evidence type="ECO:0000259" key="10">
    <source>
        <dbReference type="PROSITE" id="PS50122"/>
    </source>
</evidence>
<dbReference type="InterPro" id="IPR000673">
    <property type="entry name" value="Sig_transdc_resp-reg_Me-estase"/>
</dbReference>
<keyword evidence="5 7" id="KW-0597">Phosphoprotein</keyword>
<dbReference type="GO" id="GO:0005737">
    <property type="term" value="C:cytoplasm"/>
    <property type="evidence" value="ECO:0007669"/>
    <property type="project" value="UniProtKB-SubCell"/>
</dbReference>
<dbReference type="AlphaFoldDB" id="A0A7X4LKI8"/>
<dbReference type="HAMAP" id="MF_00099">
    <property type="entry name" value="CheB_chemtxs"/>
    <property type="match status" value="1"/>
</dbReference>
<evidence type="ECO:0000256" key="4">
    <source>
        <dbReference type="ARBA" id="ARBA00048267"/>
    </source>
</evidence>
<dbReference type="GO" id="GO:0008984">
    <property type="term" value="F:protein-glutamate methylesterase activity"/>
    <property type="evidence" value="ECO:0007669"/>
    <property type="project" value="UniProtKB-UniRule"/>
</dbReference>
<gene>
    <name evidence="5 11" type="primary">cheB</name>
    <name evidence="11" type="ORF">F9817_10355</name>
</gene>
<dbReference type="PROSITE" id="PS50122">
    <property type="entry name" value="CHEB"/>
    <property type="match status" value="1"/>
</dbReference>
<evidence type="ECO:0000256" key="8">
    <source>
        <dbReference type="SAM" id="MobiDB-lite"/>
    </source>
</evidence>
<dbReference type="GO" id="GO:0050568">
    <property type="term" value="F:protein-glutamine glutaminase activity"/>
    <property type="evidence" value="ECO:0007669"/>
    <property type="project" value="UniProtKB-UniRule"/>
</dbReference>
<keyword evidence="1 5" id="KW-0963">Cytoplasm</keyword>
<dbReference type="NCBIfam" id="NF001965">
    <property type="entry name" value="PRK00742.1"/>
    <property type="match status" value="1"/>
</dbReference>
<dbReference type="GO" id="GO:0000156">
    <property type="term" value="F:phosphorelay response regulator activity"/>
    <property type="evidence" value="ECO:0007669"/>
    <property type="project" value="InterPro"/>
</dbReference>
<reference evidence="11 12" key="1">
    <citation type="submission" date="2019-10" db="EMBL/GenBank/DDBJ databases">
        <title>Vibrio sp. nov. isolated from a shrimp pond.</title>
        <authorList>
            <person name="Gomez-Gil B."/>
            <person name="Enciso-Ibarra J."/>
            <person name="Enciso-Ibarra K."/>
            <person name="Bolan-Mejia C."/>
        </authorList>
    </citation>
    <scope>NUCLEOTIDE SEQUENCE [LARGE SCALE GENOMIC DNA]</scope>
    <source>
        <strain evidence="11 12">CAIM 722</strain>
    </source>
</reference>
<comment type="function">
    <text evidence="5">Involved in chemotaxis. Part of a chemotaxis signal transduction system that modulates chemotaxis in response to various stimuli. Catalyzes the demethylation of specific methylglutamate residues introduced into the chemoreceptors (methyl-accepting chemotaxis proteins or MCP) by CheR. Also mediates the irreversible deamidation of specific glutamine residues to glutamic acid.</text>
</comment>
<feature type="active site" evidence="5 6">
    <location>
        <position position="197"/>
    </location>
</feature>
<dbReference type="GO" id="GO:0032259">
    <property type="term" value="P:methylation"/>
    <property type="evidence" value="ECO:0007669"/>
    <property type="project" value="UniProtKB-KW"/>
</dbReference>
<dbReference type="GO" id="GO:0006935">
    <property type="term" value="P:chemotaxis"/>
    <property type="evidence" value="ECO:0007669"/>
    <property type="project" value="UniProtKB-UniRule"/>
</dbReference>
<dbReference type="Pfam" id="PF00072">
    <property type="entry name" value="Response_reg"/>
    <property type="match status" value="1"/>
</dbReference>
<dbReference type="CDD" id="cd17541">
    <property type="entry name" value="REC_CheB-like"/>
    <property type="match status" value="1"/>
</dbReference>
<evidence type="ECO:0000313" key="11">
    <source>
        <dbReference type="EMBL" id="MZI93599.1"/>
    </source>
</evidence>
<dbReference type="SUPFAM" id="SSF52172">
    <property type="entry name" value="CheY-like"/>
    <property type="match status" value="1"/>
</dbReference>
<feature type="active site" evidence="5 6">
    <location>
        <position position="170"/>
    </location>
</feature>
<evidence type="ECO:0000256" key="5">
    <source>
        <dbReference type="HAMAP-Rule" id="MF_00099"/>
    </source>
</evidence>
<dbReference type="CDD" id="cd16432">
    <property type="entry name" value="CheB_Rec"/>
    <property type="match status" value="1"/>
</dbReference>
<comment type="similarity">
    <text evidence="5">Belongs to the CheB family.</text>
</comment>
<feature type="modified residue" description="4-aspartylphosphate" evidence="5 7">
    <location>
        <position position="52"/>
    </location>
</feature>
<dbReference type="GO" id="GO:0008168">
    <property type="term" value="F:methyltransferase activity"/>
    <property type="evidence" value="ECO:0007669"/>
    <property type="project" value="UniProtKB-KW"/>
</dbReference>
<keyword evidence="3 5" id="KW-0378">Hydrolase</keyword>
<feature type="region of interest" description="Disordered" evidence="8">
    <location>
        <begin position="134"/>
        <end position="154"/>
    </location>
</feature>
<keyword evidence="11" id="KW-0489">Methyltransferase</keyword>
<dbReference type="InterPro" id="IPR008248">
    <property type="entry name" value="CheB-like"/>
</dbReference>
<dbReference type="InterPro" id="IPR011006">
    <property type="entry name" value="CheY-like_superfamily"/>
</dbReference>
<proteinExistence type="inferred from homology"/>
<evidence type="ECO:0000256" key="6">
    <source>
        <dbReference type="PROSITE-ProRule" id="PRU00050"/>
    </source>
</evidence>
<keyword evidence="11" id="KW-0808">Transferase</keyword>
<evidence type="ECO:0000256" key="7">
    <source>
        <dbReference type="PROSITE-ProRule" id="PRU00169"/>
    </source>
</evidence>
<dbReference type="EC" id="3.1.1.61" evidence="5"/>
<feature type="domain" description="CheB-type methylesterase" evidence="10">
    <location>
        <begin position="153"/>
        <end position="328"/>
    </location>
</feature>
<evidence type="ECO:0000256" key="3">
    <source>
        <dbReference type="ARBA" id="ARBA00022801"/>
    </source>
</evidence>
<comment type="PTM">
    <text evidence="5">Phosphorylated by CheA. Phosphorylation of the N-terminal regulatory domain activates the methylesterase activity.</text>
</comment>
<dbReference type="Gene3D" id="3.40.50.2300">
    <property type="match status" value="1"/>
</dbReference>
<sequence length="361" mass="38992">MKILVVDDSALMRHTITDILSDLPGAEIQTSRDGVDALHKLNSWQPDVITLDMNMPNMDGMTCLSHIMSERPTPVIVISSLTEEGALVTLEALYLGAVDYVCKPGGTVCNGLHELEHTIKSKVLNAVTSKVTPTSIDASPHSEPLPPAKPVKPGTAAMVNRRGLTIIGVSTGGPGCVERLARQIPTDYPQPVIVCQHMPESFTEAFAKRLDKVLDIPVHEISGATELKAGQLYICKGDRDCIVTERNGKIVALPTPLDNRFTWHPSVAKLVESAHRSLRADGLICVMMTGLGDDGAEEMAKVAQDRGIVLAQEPHSCVVDSMPKSLIKRCPSVTTAPPEELGRLLYHRAKSFPSEVSYGVN</sequence>
<keyword evidence="12" id="KW-1185">Reference proteome</keyword>
<dbReference type="SUPFAM" id="SSF52738">
    <property type="entry name" value="Methylesterase CheB, C-terminal domain"/>
    <property type="match status" value="1"/>
</dbReference>
<evidence type="ECO:0000256" key="1">
    <source>
        <dbReference type="ARBA" id="ARBA00022490"/>
    </source>
</evidence>
<dbReference type="EMBL" id="WEKT01000015">
    <property type="protein sequence ID" value="MZI93599.1"/>
    <property type="molecule type" value="Genomic_DNA"/>
</dbReference>
<comment type="catalytic activity">
    <reaction evidence="5">
        <text>L-glutaminyl-[protein] + H2O = L-glutamyl-[protein] + NH4(+)</text>
        <dbReference type="Rhea" id="RHEA:16441"/>
        <dbReference type="Rhea" id="RHEA-COMP:10207"/>
        <dbReference type="Rhea" id="RHEA-COMP:10208"/>
        <dbReference type="ChEBI" id="CHEBI:15377"/>
        <dbReference type="ChEBI" id="CHEBI:28938"/>
        <dbReference type="ChEBI" id="CHEBI:29973"/>
        <dbReference type="ChEBI" id="CHEBI:30011"/>
        <dbReference type="EC" id="3.5.1.44"/>
    </reaction>
</comment>